<dbReference type="AlphaFoldDB" id="A0A7V4G8K7"/>
<name>A0A7V4G8K7_9BACT</name>
<feature type="domain" description="NAD-dependent epimerase/dehydratase" evidence="2">
    <location>
        <begin position="13"/>
        <end position="233"/>
    </location>
</feature>
<protein>
    <submittedName>
        <fullName evidence="3">NAD-dependent epimerase/dehydratase family protein</fullName>
    </submittedName>
</protein>
<proteinExistence type="inferred from homology"/>
<sequence length="329" mass="35376">MNLGAPGGGKNFLITGGAGFIGVNLIRTLAPWAREIRVLDNLSAGWREDLTELPVSLYVGDIRDREAVEACMAGVEVVVHLAAHTGVVPSVADPVFDQEVNIQGTLNLLMAAVRHGVERFLFASTGGAIVGGVTPPVHEGLPPRPLSPYGAAKLAGEGYCSAFWGSYGLKTVILRFSNIYGPWSRHKGSVIATFCRRILRGEPLTIYGDGTQTRDFLFVGDLCRALGAAVQAEVPFGEPIQLGSGRETSLRTLLHTLEEVVGKGCLPPVVFAPPRPGEVFRNYVSIAKAKRYLGFEAATPLRQGLKATWEWFQREAGDQTYLKPAVHAG</sequence>
<dbReference type="SUPFAM" id="SSF51735">
    <property type="entry name" value="NAD(P)-binding Rossmann-fold domains"/>
    <property type="match status" value="1"/>
</dbReference>
<dbReference type="PANTHER" id="PTHR43000">
    <property type="entry name" value="DTDP-D-GLUCOSE 4,6-DEHYDRATASE-RELATED"/>
    <property type="match status" value="1"/>
</dbReference>
<organism evidence="3">
    <name type="scientific">Desulfobacca acetoxidans</name>
    <dbReference type="NCBI Taxonomy" id="60893"/>
    <lineage>
        <taxon>Bacteria</taxon>
        <taxon>Pseudomonadati</taxon>
        <taxon>Thermodesulfobacteriota</taxon>
        <taxon>Desulfobaccia</taxon>
        <taxon>Desulfobaccales</taxon>
        <taxon>Desulfobaccaceae</taxon>
        <taxon>Desulfobacca</taxon>
    </lineage>
</organism>
<dbReference type="InterPro" id="IPR001509">
    <property type="entry name" value="Epimerase_deHydtase"/>
</dbReference>
<comment type="caution">
    <text evidence="3">The sequence shown here is derived from an EMBL/GenBank/DDBJ whole genome shotgun (WGS) entry which is preliminary data.</text>
</comment>
<dbReference type="Pfam" id="PF01370">
    <property type="entry name" value="Epimerase"/>
    <property type="match status" value="1"/>
</dbReference>
<reference evidence="3" key="1">
    <citation type="journal article" date="2020" name="mSystems">
        <title>Genome- and Community-Level Interaction Insights into Carbon Utilization and Element Cycling Functions of Hydrothermarchaeota in Hydrothermal Sediment.</title>
        <authorList>
            <person name="Zhou Z."/>
            <person name="Liu Y."/>
            <person name="Xu W."/>
            <person name="Pan J."/>
            <person name="Luo Z.H."/>
            <person name="Li M."/>
        </authorList>
    </citation>
    <scope>NUCLEOTIDE SEQUENCE [LARGE SCALE GENOMIC DNA]</scope>
    <source>
        <strain evidence="3">SpSt-548</strain>
    </source>
</reference>
<dbReference type="Gene3D" id="3.40.50.720">
    <property type="entry name" value="NAD(P)-binding Rossmann-like Domain"/>
    <property type="match status" value="1"/>
</dbReference>
<evidence type="ECO:0000259" key="2">
    <source>
        <dbReference type="Pfam" id="PF01370"/>
    </source>
</evidence>
<dbReference type="EMBL" id="DSXI01000384">
    <property type="protein sequence ID" value="HGS05379.1"/>
    <property type="molecule type" value="Genomic_DNA"/>
</dbReference>
<gene>
    <name evidence="3" type="ORF">ENT08_06535</name>
</gene>
<comment type="similarity">
    <text evidence="1">Belongs to the NAD(P)-dependent epimerase/dehydratase family.</text>
</comment>
<dbReference type="InterPro" id="IPR036291">
    <property type="entry name" value="NAD(P)-bd_dom_sf"/>
</dbReference>
<evidence type="ECO:0000256" key="1">
    <source>
        <dbReference type="ARBA" id="ARBA00007637"/>
    </source>
</evidence>
<evidence type="ECO:0000313" key="3">
    <source>
        <dbReference type="EMBL" id="HGS05379.1"/>
    </source>
</evidence>
<accession>A0A7V4G8K7</accession>